<dbReference type="Proteomes" id="UP000030466">
    <property type="component" value="Unassembled WGS sequence"/>
</dbReference>
<evidence type="ECO:0000313" key="2">
    <source>
        <dbReference type="EMBL" id="KHD96858.1"/>
    </source>
</evidence>
<reference evidence="2 3" key="1">
    <citation type="journal article" date="2003" name="Int. J. Syst. Evol. Microbiol.">
        <title>Kocuria polaris sp. nov., an orange-pigmented psychrophilic bacterium isolated from an Antarctic cyanobacterial mat sample.</title>
        <authorList>
            <person name="Reddy G.S."/>
            <person name="Prakash J.S."/>
            <person name="Prabahar V."/>
            <person name="Matsumoto G.I."/>
            <person name="Stackebrandt E."/>
            <person name="Shivaji S."/>
        </authorList>
    </citation>
    <scope>NUCLEOTIDE SEQUENCE [LARGE SCALE GENOMIC DNA]</scope>
    <source>
        <strain evidence="2 3">CMS 76or</strain>
    </source>
</reference>
<keyword evidence="1" id="KW-0472">Membrane</keyword>
<sequence>MRQRNVTAYVLVGLLAVGAISVGYLLQMSYAAAGVLMAVVVIMVLIIHQRSTVDEQASVAMPGAENAVLIVMTFFLGVGVLSVLLTGVFRILEGAALQGASWLALGCLLAVVGLKFLSHHWSR</sequence>
<proteinExistence type="predicted"/>
<feature type="transmembrane region" description="Helical" evidence="1">
    <location>
        <begin position="67"/>
        <end position="89"/>
    </location>
</feature>
<keyword evidence="3" id="KW-1185">Reference proteome</keyword>
<keyword evidence="1" id="KW-1133">Transmembrane helix</keyword>
<accession>A0A0A6VR92</accession>
<dbReference type="EMBL" id="JSUH01000012">
    <property type="protein sequence ID" value="KHD96858.1"/>
    <property type="molecule type" value="Genomic_DNA"/>
</dbReference>
<comment type="caution">
    <text evidence="2">The sequence shown here is derived from an EMBL/GenBank/DDBJ whole genome shotgun (WGS) entry which is preliminary data.</text>
</comment>
<keyword evidence="1" id="KW-0812">Transmembrane</keyword>
<feature type="transmembrane region" description="Helical" evidence="1">
    <location>
        <begin position="95"/>
        <end position="117"/>
    </location>
</feature>
<evidence type="ECO:0000313" key="3">
    <source>
        <dbReference type="Proteomes" id="UP000030466"/>
    </source>
</evidence>
<feature type="transmembrane region" description="Helical" evidence="1">
    <location>
        <begin position="7"/>
        <end position="24"/>
    </location>
</feature>
<organism evidence="2 3">
    <name type="scientific">Kocuria rosea subsp. polaris</name>
    <dbReference type="NCBI Taxonomy" id="136273"/>
    <lineage>
        <taxon>Bacteria</taxon>
        <taxon>Bacillati</taxon>
        <taxon>Actinomycetota</taxon>
        <taxon>Actinomycetes</taxon>
        <taxon>Micrococcales</taxon>
        <taxon>Micrococcaceae</taxon>
        <taxon>Kocuria</taxon>
    </lineage>
</organism>
<gene>
    <name evidence="2" type="ORF">GY22_13555</name>
</gene>
<dbReference type="RefSeq" id="WP_035928645.1">
    <property type="nucleotide sequence ID" value="NZ_JSUH01000012.1"/>
</dbReference>
<dbReference type="AlphaFoldDB" id="A0A0A6VR92"/>
<name>A0A0A6VR92_KOCRO</name>
<protein>
    <submittedName>
        <fullName evidence="2">Uncharacterized protein</fullName>
    </submittedName>
</protein>
<evidence type="ECO:0000256" key="1">
    <source>
        <dbReference type="SAM" id="Phobius"/>
    </source>
</evidence>
<feature type="transmembrane region" description="Helical" evidence="1">
    <location>
        <begin position="30"/>
        <end position="47"/>
    </location>
</feature>